<dbReference type="EMBL" id="UINC01221266">
    <property type="protein sequence ID" value="SVE49530.1"/>
    <property type="molecule type" value="Genomic_DNA"/>
</dbReference>
<organism evidence="1">
    <name type="scientific">marine metagenome</name>
    <dbReference type="NCBI Taxonomy" id="408172"/>
    <lineage>
        <taxon>unclassified sequences</taxon>
        <taxon>metagenomes</taxon>
        <taxon>ecological metagenomes</taxon>
    </lineage>
</organism>
<sequence length="233" mass="22809">VVRAANTSVTVDALQAADIVSASTEQLVVSAGLGNDITNVSGTGGPVLTIDGGGNSDQLAIINTAAGTTRVSPGSTSDSGSVQTPDTAVITSFAGIEAVLLTGASATDDLTLQGTLDNDTITLDGNLASVNDRALVTFASFDDVSLLGFDGDDTFTVDPTSLTGVTTVAVSGGVGQDSLHVLGSSLVDAIGFAPTSSTAAAVTITGAATTNITGTELLLIDGAEGNDTLTVTT</sequence>
<feature type="non-terminal residue" evidence="1">
    <location>
        <position position="233"/>
    </location>
</feature>
<name>A0A383DZB0_9ZZZZ</name>
<accession>A0A383DZB0</accession>
<evidence type="ECO:0000313" key="1">
    <source>
        <dbReference type="EMBL" id="SVE49530.1"/>
    </source>
</evidence>
<evidence type="ECO:0008006" key="2">
    <source>
        <dbReference type="Google" id="ProtNLM"/>
    </source>
</evidence>
<proteinExistence type="predicted"/>
<dbReference type="PRINTS" id="PR00313">
    <property type="entry name" value="CABNDNGRPT"/>
</dbReference>
<protein>
    <recommendedName>
        <fullName evidence="2">Calcium-binding protein</fullName>
    </recommendedName>
</protein>
<dbReference type="AlphaFoldDB" id="A0A383DZB0"/>
<reference evidence="1" key="1">
    <citation type="submission" date="2018-05" db="EMBL/GenBank/DDBJ databases">
        <authorList>
            <person name="Lanie J.A."/>
            <person name="Ng W.-L."/>
            <person name="Kazmierczak K.M."/>
            <person name="Andrzejewski T.M."/>
            <person name="Davidsen T.M."/>
            <person name="Wayne K.J."/>
            <person name="Tettelin H."/>
            <person name="Glass J.I."/>
            <person name="Rusch D."/>
            <person name="Podicherti R."/>
            <person name="Tsui H.-C.T."/>
            <person name="Winkler M.E."/>
        </authorList>
    </citation>
    <scope>NUCLEOTIDE SEQUENCE</scope>
</reference>
<gene>
    <name evidence="1" type="ORF">METZ01_LOCUS502384</name>
</gene>
<feature type="non-terminal residue" evidence="1">
    <location>
        <position position="1"/>
    </location>
</feature>